<accession>A0ABU1AXG1</accession>
<evidence type="ECO:0000256" key="6">
    <source>
        <dbReference type="ARBA" id="ARBA00022827"/>
    </source>
</evidence>
<dbReference type="NCBIfam" id="TIGR00676">
    <property type="entry name" value="fadh2"/>
    <property type="match status" value="1"/>
</dbReference>
<dbReference type="RefSeq" id="WP_308951552.1">
    <property type="nucleotide sequence ID" value="NZ_JARXHW010000042.1"/>
</dbReference>
<comment type="similarity">
    <text evidence="3 12">Belongs to the methylenetetrahydrofolate reductase family.</text>
</comment>
<keyword evidence="5 12" id="KW-0285">Flavoprotein</keyword>
<dbReference type="EC" id="1.5.1.54" evidence="12"/>
<keyword evidence="6 12" id="KW-0274">FAD</keyword>
<evidence type="ECO:0000256" key="1">
    <source>
        <dbReference type="ARBA" id="ARBA00001974"/>
    </source>
</evidence>
<gene>
    <name evidence="13" type="primary">metF</name>
    <name evidence="13" type="ORF">QEH52_15060</name>
</gene>
<dbReference type="InterPro" id="IPR029041">
    <property type="entry name" value="FAD-linked_oxidoreductase-like"/>
</dbReference>
<comment type="pathway">
    <text evidence="10">Amino-acid biosynthesis; L-methionine biosynthesis via de novo pathway.</text>
</comment>
<evidence type="ECO:0000256" key="12">
    <source>
        <dbReference type="RuleBase" id="RU003862"/>
    </source>
</evidence>
<keyword evidence="9" id="KW-0486">Methionine biosynthesis</keyword>
<evidence type="ECO:0000256" key="7">
    <source>
        <dbReference type="ARBA" id="ARBA00023002"/>
    </source>
</evidence>
<evidence type="ECO:0000256" key="4">
    <source>
        <dbReference type="ARBA" id="ARBA00022605"/>
    </source>
</evidence>
<dbReference type="Pfam" id="PF02219">
    <property type="entry name" value="MTHFR"/>
    <property type="match status" value="1"/>
</dbReference>
<comment type="catalytic activity">
    <reaction evidence="11">
        <text>(6S)-5-methyl-5,6,7,8-tetrahydrofolate + NAD(+) = (6R)-5,10-methylene-5,6,7,8-tetrahydrofolate + NADH + H(+)</text>
        <dbReference type="Rhea" id="RHEA:19821"/>
        <dbReference type="ChEBI" id="CHEBI:15378"/>
        <dbReference type="ChEBI" id="CHEBI:15636"/>
        <dbReference type="ChEBI" id="CHEBI:18608"/>
        <dbReference type="ChEBI" id="CHEBI:57540"/>
        <dbReference type="ChEBI" id="CHEBI:57945"/>
        <dbReference type="EC" id="1.5.1.54"/>
    </reaction>
    <physiologicalReaction direction="right-to-left" evidence="11">
        <dbReference type="Rhea" id="RHEA:19823"/>
    </physiologicalReaction>
</comment>
<comment type="caution">
    <text evidence="13">The sequence shown here is derived from an EMBL/GenBank/DDBJ whole genome shotgun (WGS) entry which is preliminary data.</text>
</comment>
<protein>
    <recommendedName>
        <fullName evidence="12">Methylenetetrahydrofolate reductase</fullName>
        <ecNumber evidence="12">1.5.1.54</ecNumber>
    </recommendedName>
</protein>
<dbReference type="PANTHER" id="PTHR45754:SF3">
    <property type="entry name" value="METHYLENETETRAHYDROFOLATE REDUCTASE (NADPH)"/>
    <property type="match status" value="1"/>
</dbReference>
<dbReference type="Gene3D" id="3.20.20.220">
    <property type="match status" value="1"/>
</dbReference>
<dbReference type="PANTHER" id="PTHR45754">
    <property type="entry name" value="METHYLENETETRAHYDROFOLATE REDUCTASE"/>
    <property type="match status" value="1"/>
</dbReference>
<dbReference type="CDD" id="cd00537">
    <property type="entry name" value="MTHFR"/>
    <property type="match status" value="1"/>
</dbReference>
<keyword evidence="8" id="KW-0520">NAD</keyword>
<dbReference type="InterPro" id="IPR003171">
    <property type="entry name" value="Mehydrof_redctse-like"/>
</dbReference>
<keyword evidence="14" id="KW-1185">Reference proteome</keyword>
<evidence type="ECO:0000313" key="14">
    <source>
        <dbReference type="Proteomes" id="UP001225316"/>
    </source>
</evidence>
<keyword evidence="4" id="KW-0028">Amino-acid biosynthesis</keyword>
<evidence type="ECO:0000256" key="3">
    <source>
        <dbReference type="ARBA" id="ARBA00006743"/>
    </source>
</evidence>
<evidence type="ECO:0000313" key="13">
    <source>
        <dbReference type="EMBL" id="MDQ8208845.1"/>
    </source>
</evidence>
<comment type="pathway">
    <text evidence="2 12">One-carbon metabolism; tetrahydrofolate interconversion.</text>
</comment>
<dbReference type="EMBL" id="JARXHW010000042">
    <property type="protein sequence ID" value="MDQ8208845.1"/>
    <property type="molecule type" value="Genomic_DNA"/>
</dbReference>
<evidence type="ECO:0000256" key="8">
    <source>
        <dbReference type="ARBA" id="ARBA00023027"/>
    </source>
</evidence>
<reference evidence="13 14" key="1">
    <citation type="submission" date="2023-04" db="EMBL/GenBank/DDBJ databases">
        <title>A novel bacteria isolated from coastal sediment.</title>
        <authorList>
            <person name="Liu X.-J."/>
            <person name="Du Z.-J."/>
        </authorList>
    </citation>
    <scope>NUCLEOTIDE SEQUENCE [LARGE SCALE GENOMIC DNA]</scope>
    <source>
        <strain evidence="13 14">SDUM461003</strain>
    </source>
</reference>
<comment type="cofactor">
    <cofactor evidence="1 12">
        <name>FAD</name>
        <dbReference type="ChEBI" id="CHEBI:57692"/>
    </cofactor>
</comment>
<dbReference type="Proteomes" id="UP001225316">
    <property type="component" value="Unassembled WGS sequence"/>
</dbReference>
<keyword evidence="7 12" id="KW-0560">Oxidoreductase</keyword>
<proteinExistence type="inferred from homology"/>
<evidence type="ECO:0000256" key="2">
    <source>
        <dbReference type="ARBA" id="ARBA00004777"/>
    </source>
</evidence>
<dbReference type="SUPFAM" id="SSF51730">
    <property type="entry name" value="FAD-linked oxidoreductase"/>
    <property type="match status" value="1"/>
</dbReference>
<sequence>MPKLSLQQRLQTGAPLFSIEFFPPKTDASAEQLLRTAEALKLYSPDFASITYGAGGSTRSRTLKYARHLREDYGYEVMPHLTCVGHSRDELRGIIAEFRAAGLGQIMALRGDPPKGESNFQPHPDGLHYANELVSLIHESYPECTVGVAGYPEIHPEAPSSEDDLSNLKRKVDSGAHFVTTQLFFDNNKYFDFVDRARQAQIEIPILPGLMCITSREQALRFCDMCGTTIPAELDEQLSAAGDDSAAVEAVGTNWVFQQARELLERGAPGIHLYILNRKGPAVELMEKLKEAGFYQG</sequence>
<dbReference type="InterPro" id="IPR004620">
    <property type="entry name" value="MTHF_reductase_bac"/>
</dbReference>
<dbReference type="GO" id="GO:0004489">
    <property type="term" value="F:methylenetetrahydrofolate reductase [NAD(P)H] activity"/>
    <property type="evidence" value="ECO:0007669"/>
    <property type="project" value="UniProtKB-EC"/>
</dbReference>
<evidence type="ECO:0000256" key="5">
    <source>
        <dbReference type="ARBA" id="ARBA00022630"/>
    </source>
</evidence>
<evidence type="ECO:0000256" key="9">
    <source>
        <dbReference type="ARBA" id="ARBA00023167"/>
    </source>
</evidence>
<name>A0ABU1AXG1_9BACT</name>
<evidence type="ECO:0000256" key="10">
    <source>
        <dbReference type="ARBA" id="ARBA00034478"/>
    </source>
</evidence>
<evidence type="ECO:0000256" key="11">
    <source>
        <dbReference type="ARBA" id="ARBA00048628"/>
    </source>
</evidence>
<organism evidence="13 14">
    <name type="scientific">Thalassobacterium maritimum</name>
    <dbReference type="NCBI Taxonomy" id="3041265"/>
    <lineage>
        <taxon>Bacteria</taxon>
        <taxon>Pseudomonadati</taxon>
        <taxon>Verrucomicrobiota</taxon>
        <taxon>Opitutia</taxon>
        <taxon>Puniceicoccales</taxon>
        <taxon>Coraliomargaritaceae</taxon>
        <taxon>Thalassobacterium</taxon>
    </lineage>
</organism>